<proteinExistence type="predicted"/>
<sequence>MSAVSKGWKIGLVLLLAVAAQASNEPHIGFAYPAGAQQGTSFEMLIGGQYFKGATNVFVSGEGVSVEIQQFSVRYEPRRINNLFNNYENTRASLKEAREKGDAEQIKKLQQRFDRAEEQLRVADAPPGVDRFDRKAMRKFYGYNKKEQFNPQLQDRLRVRVTVAENAPSGERELRVYTPSGLSNPFCFQVGTLEEVREHEPNDDHMKPNLQTVPVPSVINGQVRPGDMDHFRFQAQKGDSIVVDVNARRIIPYLADAVPGWFQAVVALYDEDGNEVAYQDDYKFNPDPVLFFDVPETGTYTLSIRDSIYRGREDFIYRIAIGELPFITSIFPLGARKGERVDIALTGRNLPKSRLTGKLPDDGTDLRHVSVRKEGYRSNPMPFAIGELPEAFEAEPNSSPAEGEPVERPLLINGRIQQQGDRDVYRFYAEAGDSVSVEVIARRLNSPLDSVISLSGPGLEKPVRNDDYVVKDKSHLYLGAGLVTHHADSYLTQNLPESGTYYVEIADAQGNGGHDYGYRLRISKASPDFSLRMEPSGMHIGPGGTAVFTVRASRKDGFREQITLSADELPEGFVMSRAEIAAGSDLARFTITAPKKMAGKLVSPQIIGTAMINGEAIVHTAVPVDDQMQAYLYRHLVPARELVLAPVEKRPPVLFHAKVPKSGIIELVAGRETRISFEGTIIGKQRGYSVKLDHPPEGFSTAKNGWIGKKRIKTKKKDGRDEWHKHEAWGSIMIAVDESIEPGTELSLVVSAEVKRGQEKIYYPAPAIPVKVVESRD</sequence>
<evidence type="ECO:0000256" key="1">
    <source>
        <dbReference type="SAM" id="Coils"/>
    </source>
</evidence>
<feature type="chain" id="PRO_5046433607" description="Subtilase-type serine protease" evidence="2">
    <location>
        <begin position="23"/>
        <end position="777"/>
    </location>
</feature>
<dbReference type="Proteomes" id="UP001290861">
    <property type="component" value="Unassembled WGS sequence"/>
</dbReference>
<dbReference type="EMBL" id="JARVCO010000012">
    <property type="protein sequence ID" value="MDZ8119941.1"/>
    <property type="molecule type" value="Genomic_DNA"/>
</dbReference>
<feature type="coiled-coil region" evidence="1">
    <location>
        <begin position="80"/>
        <end position="119"/>
    </location>
</feature>
<dbReference type="Gene3D" id="2.60.120.380">
    <property type="match status" value="2"/>
</dbReference>
<dbReference type="RefSeq" id="WP_322609722.1">
    <property type="nucleotide sequence ID" value="NZ_JARVCO010000012.1"/>
</dbReference>
<organism evidence="3 4">
    <name type="scientific">Pontiella agarivorans</name>
    <dbReference type="NCBI Taxonomy" id="3038953"/>
    <lineage>
        <taxon>Bacteria</taxon>
        <taxon>Pseudomonadati</taxon>
        <taxon>Kiritimatiellota</taxon>
        <taxon>Kiritimatiellia</taxon>
        <taxon>Kiritimatiellales</taxon>
        <taxon>Pontiellaceae</taxon>
        <taxon>Pontiella</taxon>
    </lineage>
</organism>
<reference evidence="3 4" key="1">
    <citation type="journal article" date="2024" name="Appl. Environ. Microbiol.">
        <title>Pontiella agarivorans sp. nov., a novel marine anaerobic bacterium capable of degrading macroalgal polysaccharides and fixing nitrogen.</title>
        <authorList>
            <person name="Liu N."/>
            <person name="Kivenson V."/>
            <person name="Peng X."/>
            <person name="Cui Z."/>
            <person name="Lankiewicz T.S."/>
            <person name="Gosselin K.M."/>
            <person name="English C.J."/>
            <person name="Blair E.M."/>
            <person name="O'Malley M.A."/>
            <person name="Valentine D.L."/>
        </authorList>
    </citation>
    <scope>NUCLEOTIDE SEQUENCE [LARGE SCALE GENOMIC DNA]</scope>
    <source>
        <strain evidence="3 4">NLcol2</strain>
    </source>
</reference>
<evidence type="ECO:0008006" key="5">
    <source>
        <dbReference type="Google" id="ProtNLM"/>
    </source>
</evidence>
<evidence type="ECO:0000313" key="4">
    <source>
        <dbReference type="Proteomes" id="UP001290861"/>
    </source>
</evidence>
<name>A0ABU5N0Q9_9BACT</name>
<keyword evidence="1" id="KW-0175">Coiled coil</keyword>
<accession>A0ABU5N0Q9</accession>
<keyword evidence="4" id="KW-1185">Reference proteome</keyword>
<feature type="signal peptide" evidence="2">
    <location>
        <begin position="1"/>
        <end position="22"/>
    </location>
</feature>
<gene>
    <name evidence="3" type="ORF">P9H32_15025</name>
</gene>
<protein>
    <recommendedName>
        <fullName evidence="5">Subtilase-type serine protease</fullName>
    </recommendedName>
</protein>
<evidence type="ECO:0000313" key="3">
    <source>
        <dbReference type="EMBL" id="MDZ8119941.1"/>
    </source>
</evidence>
<comment type="caution">
    <text evidence="3">The sequence shown here is derived from an EMBL/GenBank/DDBJ whole genome shotgun (WGS) entry which is preliminary data.</text>
</comment>
<evidence type="ECO:0000256" key="2">
    <source>
        <dbReference type="SAM" id="SignalP"/>
    </source>
</evidence>
<keyword evidence="2" id="KW-0732">Signal</keyword>